<dbReference type="InterPro" id="IPR001173">
    <property type="entry name" value="Glyco_trans_2-like"/>
</dbReference>
<dbReference type="EMBL" id="CP071249">
    <property type="protein sequence ID" value="UUF07124.1"/>
    <property type="molecule type" value="Genomic_DNA"/>
</dbReference>
<dbReference type="InterPro" id="IPR029044">
    <property type="entry name" value="Nucleotide-diphossugar_trans"/>
</dbReference>
<dbReference type="Proteomes" id="UP001058016">
    <property type="component" value="Chromosome"/>
</dbReference>
<evidence type="ECO:0000259" key="1">
    <source>
        <dbReference type="Pfam" id="PF00535"/>
    </source>
</evidence>
<organism evidence="2 3">
    <name type="scientific">Turicibacter bilis</name>
    <dbReference type="NCBI Taxonomy" id="2735723"/>
    <lineage>
        <taxon>Bacteria</taxon>
        <taxon>Bacillati</taxon>
        <taxon>Bacillota</taxon>
        <taxon>Erysipelotrichia</taxon>
        <taxon>Erysipelotrichales</taxon>
        <taxon>Turicibacteraceae</taxon>
        <taxon>Turicibacter</taxon>
    </lineage>
</organism>
<evidence type="ECO:0000313" key="3">
    <source>
        <dbReference type="Proteomes" id="UP001058016"/>
    </source>
</evidence>
<dbReference type="PANTHER" id="PTHR22916:SF3">
    <property type="entry name" value="UDP-GLCNAC:BETAGAL BETA-1,3-N-ACETYLGLUCOSAMINYLTRANSFERASE-LIKE PROTEIN 1"/>
    <property type="match status" value="1"/>
</dbReference>
<name>A0ABY5JKA4_9FIRM</name>
<protein>
    <submittedName>
        <fullName evidence="2">Glycosyltransferase</fullName>
    </submittedName>
</protein>
<feature type="domain" description="Glycosyltransferase 2-like" evidence="1">
    <location>
        <begin position="3"/>
        <end position="141"/>
    </location>
</feature>
<evidence type="ECO:0000313" key="2">
    <source>
        <dbReference type="EMBL" id="UUF07124.1"/>
    </source>
</evidence>
<reference evidence="2 3" key="1">
    <citation type="submission" date="2021-03" db="EMBL/GenBank/DDBJ databases">
        <title>Comparative Genomics and Metabolomics in the genus Turicibacter.</title>
        <authorList>
            <person name="Maki J."/>
            <person name="Looft T."/>
        </authorList>
    </citation>
    <scope>NUCLEOTIDE SEQUENCE [LARGE SCALE GENOMIC DNA]</scope>
    <source>
        <strain evidence="2 3">MMM721</strain>
    </source>
</reference>
<keyword evidence="3" id="KW-1185">Reference proteome</keyword>
<dbReference type="CDD" id="cd00761">
    <property type="entry name" value="Glyco_tranf_GTA_type"/>
    <property type="match status" value="1"/>
</dbReference>
<proteinExistence type="predicted"/>
<gene>
    <name evidence="2" type="ORF">J0J69_06445</name>
</gene>
<accession>A0ABY5JKA4</accession>
<dbReference type="Gene3D" id="3.90.550.10">
    <property type="entry name" value="Spore Coat Polysaccharide Biosynthesis Protein SpsA, Chain A"/>
    <property type="match status" value="1"/>
</dbReference>
<dbReference type="RefSeq" id="WP_212726012.1">
    <property type="nucleotide sequence ID" value="NZ_CP071249.1"/>
</dbReference>
<dbReference type="SUPFAM" id="SSF53448">
    <property type="entry name" value="Nucleotide-diphospho-sugar transferases"/>
    <property type="match status" value="1"/>
</dbReference>
<dbReference type="PANTHER" id="PTHR22916">
    <property type="entry name" value="GLYCOSYLTRANSFERASE"/>
    <property type="match status" value="1"/>
</dbReference>
<sequence length="323" mass="38089">MITIIIPVFNVGKYIRECLESLFCQTYSNFELIIVNDGSTDNSLKIIKEYINEYSEKITLLNQENQGVSEARNLANNYIRGDYLIYIDPDDYLHPDYLKKLVLTIEKEKSDVAICGYEIFYDDIKGENYQKKYNVSVDFLDGIATAQMMMNLDLEGYLWNKLFRVSALKAKGIFFEKGRYIQDWYPVFKTLASMSKITFINESLYFYRQRSTSTVYKKSKKKVDDYYYACRQIIKKAELLDIDSKIIAKFRVATFLAIATDIYYINDVDIIDLYQFSFENGYTELIDNVSILKNREISFKQKIKLLLWRGHAFYKIPIVIKHR</sequence>
<dbReference type="Pfam" id="PF00535">
    <property type="entry name" value="Glycos_transf_2"/>
    <property type="match status" value="1"/>
</dbReference>